<evidence type="ECO:0000256" key="5">
    <source>
        <dbReference type="ARBA" id="ARBA00022989"/>
    </source>
</evidence>
<reference evidence="8" key="1">
    <citation type="submission" date="2015-04" db="UniProtKB">
        <authorList>
            <consortium name="EnsemblPlants"/>
        </authorList>
    </citation>
    <scope>IDENTIFICATION</scope>
</reference>
<feature type="transmembrane region" description="Helical" evidence="7">
    <location>
        <begin position="101"/>
        <end position="125"/>
    </location>
</feature>
<feature type="transmembrane region" description="Helical" evidence="7">
    <location>
        <begin position="196"/>
        <end position="216"/>
    </location>
</feature>
<feature type="transmembrane region" description="Helical" evidence="7">
    <location>
        <begin position="588"/>
        <end position="606"/>
    </location>
</feature>
<feature type="transmembrane region" description="Helical" evidence="7">
    <location>
        <begin position="281"/>
        <end position="299"/>
    </location>
</feature>
<keyword evidence="3" id="KW-0813">Transport</keyword>
<dbReference type="PANTHER" id="PTHR14233:SF18">
    <property type="entry name" value="OS05G0444300 PROTEIN"/>
    <property type="match status" value="1"/>
</dbReference>
<feature type="transmembrane region" description="Helical" evidence="7">
    <location>
        <begin position="48"/>
        <end position="66"/>
    </location>
</feature>
<evidence type="ECO:0000256" key="4">
    <source>
        <dbReference type="ARBA" id="ARBA00022692"/>
    </source>
</evidence>
<feature type="transmembrane region" description="Helical" evidence="7">
    <location>
        <begin position="412"/>
        <end position="435"/>
    </location>
</feature>
<dbReference type="InterPro" id="IPR052221">
    <property type="entry name" value="SLC35F_Transporter"/>
</dbReference>
<feature type="transmembrane region" description="Helical" evidence="7">
    <location>
        <begin position="552"/>
        <end position="576"/>
    </location>
</feature>
<keyword evidence="5 7" id="KW-1133">Transmembrane helix</keyword>
<dbReference type="GO" id="GO:0022857">
    <property type="term" value="F:transmembrane transporter activity"/>
    <property type="evidence" value="ECO:0007669"/>
    <property type="project" value="InterPro"/>
</dbReference>
<protein>
    <submittedName>
        <fullName evidence="8">Uncharacterized protein</fullName>
    </submittedName>
</protein>
<feature type="transmembrane region" description="Helical" evidence="7">
    <location>
        <begin position="255"/>
        <end position="275"/>
    </location>
</feature>
<sequence length="633" mass="71098">MVLTIMEAKGKDAWGLLLVLLLGQLVAFSMAVSSFTSSLIATLGVDAPLTQSFFAYLLLTLVYVPILLKRRQKLQIPWYWYLALAFIDVQGNYLVVKAYQYSYITSVTLLDCWTVVWVVILTWYALGTRYSFWQFVGAGTCVAGLALVLLSDSKSADAQDPSKIPLLGDALVIAGTIFFAFSNVGEEYCVKKKDRVEFVAMFALFGLLVSIIQMYPFNKAQFTTLLLCLFAGFAVALFMFYSITPFVLKMSGSTLFNLSLLTSDMWAVAIRVLFYHQQINWLYYIAFAVVAIGLIIYSLNDHSSDSGTRTTASTEAAAQYQQLPGEDNSTGIGSNDSQERKQEEEVASWTHLTTYCIGFARPDQMPPTRRDPRRAEKIRRSRKAIIPEGVLHHFLPPLKARERLMKNKSAPWSMMFLVFLGQLVSFSMAMPWYWYLALAFIDVQGNCLAIKAYHYSYITSVNLLNCWTITWVMILTRFALGTRYSLWQFVGAGTCMTGLALVLLSDSNYSDVQDESKRPLLGDALIIVATFCFAFSNVGEEYCVKNKDRIEFVAMLGIFGMLIGLFIGFAVASLVFSSIAPFVLKVNWLYYLAFAVVAIGLIIYSINESSDDETAASTMETETRYDYEQLLCE</sequence>
<feature type="transmembrane region" description="Helical" evidence="7">
    <location>
        <begin position="524"/>
        <end position="540"/>
    </location>
</feature>
<proteinExistence type="inferred from homology"/>
<dbReference type="EnsemblPlants" id="OGLUM05G19390.1">
    <property type="protein sequence ID" value="OGLUM05G19390.1"/>
    <property type="gene ID" value="OGLUM05G19390"/>
</dbReference>
<dbReference type="Pfam" id="PF06027">
    <property type="entry name" value="SLC35F"/>
    <property type="match status" value="2"/>
</dbReference>
<feature type="transmembrane region" description="Helical" evidence="7">
    <location>
        <begin position="163"/>
        <end position="184"/>
    </location>
</feature>
<feature type="transmembrane region" description="Helical" evidence="7">
    <location>
        <begin position="132"/>
        <end position="151"/>
    </location>
</feature>
<dbReference type="AlphaFoldDB" id="A0A0D9ZZX0"/>
<evidence type="ECO:0000256" key="6">
    <source>
        <dbReference type="ARBA" id="ARBA00023136"/>
    </source>
</evidence>
<evidence type="ECO:0000313" key="8">
    <source>
        <dbReference type="EnsemblPlants" id="OGLUM05G19390.1"/>
    </source>
</evidence>
<reference evidence="8" key="2">
    <citation type="submission" date="2018-05" db="EMBL/GenBank/DDBJ databases">
        <title>OgluRS3 (Oryza glumaepatula Reference Sequence Version 3).</title>
        <authorList>
            <person name="Zhang J."/>
            <person name="Kudrna D."/>
            <person name="Lee S."/>
            <person name="Talag J."/>
            <person name="Welchert J."/>
            <person name="Wing R.A."/>
        </authorList>
    </citation>
    <scope>NUCLEOTIDE SEQUENCE [LARGE SCALE GENOMIC DNA]</scope>
</reference>
<evidence type="ECO:0000256" key="3">
    <source>
        <dbReference type="ARBA" id="ARBA00022448"/>
    </source>
</evidence>
<accession>A0A0D9ZZX0</accession>
<dbReference type="Proteomes" id="UP000026961">
    <property type="component" value="Chromosome 5"/>
</dbReference>
<name>A0A0D9ZZX0_9ORYZ</name>
<feature type="transmembrane region" description="Helical" evidence="7">
    <location>
        <begin position="486"/>
        <end position="504"/>
    </location>
</feature>
<dbReference type="SUPFAM" id="SSF103481">
    <property type="entry name" value="Multidrug resistance efflux transporter EmrE"/>
    <property type="match status" value="2"/>
</dbReference>
<organism evidence="8">
    <name type="scientific">Oryza glumipatula</name>
    <dbReference type="NCBI Taxonomy" id="40148"/>
    <lineage>
        <taxon>Eukaryota</taxon>
        <taxon>Viridiplantae</taxon>
        <taxon>Streptophyta</taxon>
        <taxon>Embryophyta</taxon>
        <taxon>Tracheophyta</taxon>
        <taxon>Spermatophyta</taxon>
        <taxon>Magnoliopsida</taxon>
        <taxon>Liliopsida</taxon>
        <taxon>Poales</taxon>
        <taxon>Poaceae</taxon>
        <taxon>BOP clade</taxon>
        <taxon>Oryzoideae</taxon>
        <taxon>Oryzeae</taxon>
        <taxon>Oryzinae</taxon>
        <taxon>Oryza</taxon>
    </lineage>
</organism>
<comment type="similarity">
    <text evidence="2">Belongs to the SLC35F solute transporter family.</text>
</comment>
<dbReference type="GO" id="GO:0016020">
    <property type="term" value="C:membrane"/>
    <property type="evidence" value="ECO:0007669"/>
    <property type="project" value="UniProtKB-SubCell"/>
</dbReference>
<dbReference type="HOGENOM" id="CLU_026816_0_0_1"/>
<keyword evidence="9" id="KW-1185">Reference proteome</keyword>
<evidence type="ECO:0000313" key="9">
    <source>
        <dbReference type="Proteomes" id="UP000026961"/>
    </source>
</evidence>
<comment type="subcellular location">
    <subcellularLocation>
        <location evidence="1">Membrane</location>
        <topology evidence="1">Multi-pass membrane protein</topology>
    </subcellularLocation>
</comment>
<dbReference type="PANTHER" id="PTHR14233">
    <property type="entry name" value="DUF914-RELATED"/>
    <property type="match status" value="1"/>
</dbReference>
<feature type="transmembrane region" description="Helical" evidence="7">
    <location>
        <begin position="78"/>
        <end position="95"/>
    </location>
</feature>
<feature type="transmembrane region" description="Helical" evidence="7">
    <location>
        <begin position="455"/>
        <end position="474"/>
    </location>
</feature>
<dbReference type="Gramene" id="OGLUM05G19390.1">
    <property type="protein sequence ID" value="OGLUM05G19390.1"/>
    <property type="gene ID" value="OGLUM05G19390"/>
</dbReference>
<evidence type="ECO:0000256" key="2">
    <source>
        <dbReference type="ARBA" id="ARBA00007863"/>
    </source>
</evidence>
<feature type="transmembrane region" description="Helical" evidence="7">
    <location>
        <begin position="222"/>
        <end position="243"/>
    </location>
</feature>
<dbReference type="InterPro" id="IPR037185">
    <property type="entry name" value="EmrE-like"/>
</dbReference>
<dbReference type="InterPro" id="IPR009262">
    <property type="entry name" value="SLC35_F1/F2/F6"/>
</dbReference>
<evidence type="ECO:0000256" key="1">
    <source>
        <dbReference type="ARBA" id="ARBA00004141"/>
    </source>
</evidence>
<keyword evidence="6 7" id="KW-0472">Membrane</keyword>
<keyword evidence="4 7" id="KW-0812">Transmembrane</keyword>
<evidence type="ECO:0000256" key="7">
    <source>
        <dbReference type="SAM" id="Phobius"/>
    </source>
</evidence>